<dbReference type="EMBL" id="LZLG01000072">
    <property type="protein sequence ID" value="OBJ60456.1"/>
    <property type="molecule type" value="Genomic_DNA"/>
</dbReference>
<name>A0A853M388_9MYCO</name>
<evidence type="ECO:0008006" key="3">
    <source>
        <dbReference type="Google" id="ProtNLM"/>
    </source>
</evidence>
<proteinExistence type="predicted"/>
<dbReference type="Pfam" id="PF11964">
    <property type="entry name" value="SpoIIAA-like"/>
    <property type="match status" value="1"/>
</dbReference>
<dbReference type="InterPro" id="IPR021866">
    <property type="entry name" value="SpoIIAA-like"/>
</dbReference>
<organism evidence="1 2">
    <name type="scientific">Mycobacterium colombiense</name>
    <dbReference type="NCBI Taxonomy" id="339268"/>
    <lineage>
        <taxon>Bacteria</taxon>
        <taxon>Bacillati</taxon>
        <taxon>Actinomycetota</taxon>
        <taxon>Actinomycetes</taxon>
        <taxon>Mycobacteriales</taxon>
        <taxon>Mycobacteriaceae</taxon>
        <taxon>Mycobacterium</taxon>
        <taxon>Mycobacterium avium complex (MAC)</taxon>
    </lineage>
</organism>
<protein>
    <recommendedName>
        <fullName evidence="3">STAS/SEC14 domain-containing protein</fullName>
    </recommendedName>
</protein>
<reference evidence="1 2" key="1">
    <citation type="submission" date="2016-06" db="EMBL/GenBank/DDBJ databases">
        <authorList>
            <person name="Sutton G."/>
            <person name="Brinkac L."/>
            <person name="Sanka R."/>
            <person name="Adams M."/>
            <person name="Lau E."/>
            <person name="Garcia-Basteiro A."/>
            <person name="Lopez-Varela E."/>
            <person name="Palencia S."/>
        </authorList>
    </citation>
    <scope>NUCLEOTIDE SEQUENCE [LARGE SCALE GENOMIC DNA]</scope>
    <source>
        <strain evidence="1 2">1164983.0</strain>
    </source>
</reference>
<dbReference type="InterPro" id="IPR038396">
    <property type="entry name" value="SpoIIAA-like_sf"/>
</dbReference>
<sequence>MLRELTGMPAGIHALEATGTVAAVDYERIFRPMVERVGRTEGRLRLLYQFGPGFQRITGGALWADARLGTGYLPLLDGCAVVSDIGWIRATSRAIGAWMPCPLRAYYNDERDDAVAWLASLSECPGISARDMTKAYVGGVGAALVTLGGFAVSKRDQEPEDHGTGTTSGPLR</sequence>
<dbReference type="SUPFAM" id="SSF52091">
    <property type="entry name" value="SpoIIaa-like"/>
    <property type="match status" value="1"/>
</dbReference>
<evidence type="ECO:0000313" key="2">
    <source>
        <dbReference type="Proteomes" id="UP000093894"/>
    </source>
</evidence>
<dbReference type="AlphaFoldDB" id="A0A853M388"/>
<dbReference type="Proteomes" id="UP000093894">
    <property type="component" value="Unassembled WGS sequence"/>
</dbReference>
<dbReference type="Gene3D" id="3.40.50.10600">
    <property type="entry name" value="SpoIIaa-like domains"/>
    <property type="match status" value="1"/>
</dbReference>
<accession>A0A853M388</accession>
<evidence type="ECO:0000313" key="1">
    <source>
        <dbReference type="EMBL" id="OBJ60456.1"/>
    </source>
</evidence>
<gene>
    <name evidence="1" type="ORF">A5628_08645</name>
</gene>
<dbReference type="InterPro" id="IPR036513">
    <property type="entry name" value="STAS_dom_sf"/>
</dbReference>
<comment type="caution">
    <text evidence="1">The sequence shown here is derived from an EMBL/GenBank/DDBJ whole genome shotgun (WGS) entry which is preliminary data.</text>
</comment>